<accession>A0A402B6W2</accession>
<evidence type="ECO:0000259" key="1">
    <source>
        <dbReference type="Pfam" id="PF23343"/>
    </source>
</evidence>
<comment type="caution">
    <text evidence="2">The sequence shown here is derived from an EMBL/GenBank/DDBJ whole genome shotgun (WGS) entry which is preliminary data.</text>
</comment>
<dbReference type="AlphaFoldDB" id="A0A402B6W2"/>
<reference evidence="3" key="1">
    <citation type="submission" date="2018-12" db="EMBL/GenBank/DDBJ databases">
        <title>Tengunoibacter tsumagoiensis gen. nov., sp. nov., Dictyobacter kobayashii sp. nov., D. alpinus sp. nov., and D. joshuensis sp. nov. and description of Dictyobacteraceae fam. nov. within the order Ktedonobacterales isolated from Tengu-no-mugimeshi.</title>
        <authorList>
            <person name="Wang C.M."/>
            <person name="Zheng Y."/>
            <person name="Sakai Y."/>
            <person name="Toyoda A."/>
            <person name="Minakuchi Y."/>
            <person name="Abe K."/>
            <person name="Yokota A."/>
            <person name="Yabe S."/>
        </authorList>
    </citation>
    <scope>NUCLEOTIDE SEQUENCE [LARGE SCALE GENOMIC DNA]</scope>
    <source>
        <strain evidence="3">Uno16</strain>
    </source>
</reference>
<dbReference type="EMBL" id="BIFT01000001">
    <property type="protein sequence ID" value="GCE27067.1"/>
    <property type="molecule type" value="Genomic_DNA"/>
</dbReference>
<evidence type="ECO:0000313" key="3">
    <source>
        <dbReference type="Proteomes" id="UP000287171"/>
    </source>
</evidence>
<keyword evidence="3" id="KW-1185">Reference proteome</keyword>
<gene>
    <name evidence="2" type="ORF">KDA_25510</name>
</gene>
<organism evidence="2 3">
    <name type="scientific">Dictyobacter alpinus</name>
    <dbReference type="NCBI Taxonomy" id="2014873"/>
    <lineage>
        <taxon>Bacteria</taxon>
        <taxon>Bacillati</taxon>
        <taxon>Chloroflexota</taxon>
        <taxon>Ktedonobacteria</taxon>
        <taxon>Ktedonobacterales</taxon>
        <taxon>Dictyobacteraceae</taxon>
        <taxon>Dictyobacter</taxon>
    </lineage>
</organism>
<evidence type="ECO:0000313" key="2">
    <source>
        <dbReference type="EMBL" id="GCE27067.1"/>
    </source>
</evidence>
<dbReference type="Proteomes" id="UP000287171">
    <property type="component" value="Unassembled WGS sequence"/>
</dbReference>
<protein>
    <recommendedName>
        <fullName evidence="1">Replication-associated protein ORF2/G2P domain-containing protein</fullName>
    </recommendedName>
</protein>
<name>A0A402B6W2_9CHLR</name>
<feature type="domain" description="Replication-associated protein ORF2/G2P" evidence="1">
    <location>
        <begin position="87"/>
        <end position="203"/>
    </location>
</feature>
<dbReference type="Pfam" id="PF23343">
    <property type="entry name" value="REP_ORF2-G2P"/>
    <property type="match status" value="1"/>
</dbReference>
<dbReference type="InterPro" id="IPR056906">
    <property type="entry name" value="ORF2/G2P_dom"/>
</dbReference>
<sequence>MGKAITIKAEKRRWELPPIEQQADLVEDYGLDTLLYCRDPWAVRHRFINHETGEEVRARCNRWSCLHCGPRKVDLWRQLVKASEPVLFLTLTKAGQTVEEAARALTTFMQALRRGSKGRGKGHVGARPAYPVEYFAVMERHSNFEENGFHWHLLIKGVDSIPYKEVIQPLWRSARHGVAEIGHIERIRNPRAIGYVTKYLTKSLTTGEKGTRQVERERRVLAQDEQGHSEYVTEVVVEQATSKAHRVRYSRQFFPERVAAMRAKLFEGMEESMEQPVEGVEAVSEVDNGKPLEQDEEESEVVEEVPVRSPWHLVERYEFTNDLKEYKKRKRKALLDVLEDVRENRKQLSRRVIHVWAYQRSELRSTDWQVA</sequence>
<proteinExistence type="predicted"/>